<comment type="caution">
    <text evidence="1">The sequence shown here is derived from an EMBL/GenBank/DDBJ whole genome shotgun (WGS) entry which is preliminary data.</text>
</comment>
<dbReference type="Proteomes" id="UP000708208">
    <property type="component" value="Unassembled WGS sequence"/>
</dbReference>
<sequence>MYNAGALKLEHIQPPQKLSLLIKSNKIQNPVELPAVEEGIFYEYPSDEDRSFDEYPDDEEETFDEYSAYEEETFNEYTSDEEEPFPEDYF</sequence>
<evidence type="ECO:0000313" key="2">
    <source>
        <dbReference type="Proteomes" id="UP000708208"/>
    </source>
</evidence>
<protein>
    <submittedName>
        <fullName evidence="1">Uncharacterized protein</fullName>
    </submittedName>
</protein>
<evidence type="ECO:0000313" key="1">
    <source>
        <dbReference type="EMBL" id="CAG7727637.1"/>
    </source>
</evidence>
<dbReference type="AlphaFoldDB" id="A0A8J2P6H1"/>
<reference evidence="1" key="1">
    <citation type="submission" date="2021-06" db="EMBL/GenBank/DDBJ databases">
        <authorList>
            <person name="Hodson N. C."/>
            <person name="Mongue J. A."/>
            <person name="Jaron S. K."/>
        </authorList>
    </citation>
    <scope>NUCLEOTIDE SEQUENCE</scope>
</reference>
<keyword evidence="2" id="KW-1185">Reference proteome</keyword>
<name>A0A8J2P6H1_9HEXA</name>
<accession>A0A8J2P6H1</accession>
<dbReference type="EMBL" id="CAJVCH010151373">
    <property type="protein sequence ID" value="CAG7727637.1"/>
    <property type="molecule type" value="Genomic_DNA"/>
</dbReference>
<organism evidence="1 2">
    <name type="scientific">Allacma fusca</name>
    <dbReference type="NCBI Taxonomy" id="39272"/>
    <lineage>
        <taxon>Eukaryota</taxon>
        <taxon>Metazoa</taxon>
        <taxon>Ecdysozoa</taxon>
        <taxon>Arthropoda</taxon>
        <taxon>Hexapoda</taxon>
        <taxon>Collembola</taxon>
        <taxon>Symphypleona</taxon>
        <taxon>Sminthuridae</taxon>
        <taxon>Allacma</taxon>
    </lineage>
</organism>
<proteinExistence type="predicted"/>
<gene>
    <name evidence="1" type="ORF">AFUS01_LOCUS16469</name>
</gene>